<evidence type="ECO:0000313" key="6">
    <source>
        <dbReference type="EMBL" id="MBB6471683.1"/>
    </source>
</evidence>
<comment type="caution">
    <text evidence="4">Lacks conserved residue(s) required for the propagation of feature annotation.</text>
</comment>
<dbReference type="PANTHER" id="PTHR43420">
    <property type="entry name" value="ACETYLTRANSFERASE"/>
    <property type="match status" value="1"/>
</dbReference>
<evidence type="ECO:0000256" key="2">
    <source>
        <dbReference type="ARBA" id="ARBA00022737"/>
    </source>
</evidence>
<proteinExistence type="inferred from homology"/>
<dbReference type="CDD" id="cd04301">
    <property type="entry name" value="NAT_SF"/>
    <property type="match status" value="1"/>
</dbReference>
<dbReference type="SUPFAM" id="SSF55729">
    <property type="entry name" value="Acyl-CoA N-acyltransferases (Nat)"/>
    <property type="match status" value="1"/>
</dbReference>
<dbReference type="InterPro" id="IPR016181">
    <property type="entry name" value="Acyl_CoA_acyltransferase"/>
</dbReference>
<keyword evidence="2 4" id="KW-0677">Repeat</keyword>
<dbReference type="NCBIfam" id="TIGR03448">
    <property type="entry name" value="mycothiol_MshD"/>
    <property type="match status" value="1"/>
</dbReference>
<feature type="binding site" evidence="4">
    <location>
        <position position="230"/>
    </location>
    <ligand>
        <name>1D-myo-inositol 2-(L-cysteinylamino)-2-deoxy-alpha-D-glucopyranoside</name>
        <dbReference type="ChEBI" id="CHEBI:58887"/>
    </ligand>
</feature>
<dbReference type="Gene3D" id="3.40.630.30">
    <property type="match status" value="1"/>
</dbReference>
<comment type="caution">
    <text evidence="6">The sequence shown here is derived from an EMBL/GenBank/DDBJ whole genome shotgun (WGS) entry which is preliminary data.</text>
</comment>
<dbReference type="Pfam" id="PF00583">
    <property type="entry name" value="Acetyltransf_1"/>
    <property type="match status" value="2"/>
</dbReference>
<comment type="function">
    <text evidence="4">Catalyzes the transfer of acetyl from acetyl-CoA to desacetylmycothiol (Cys-GlcN-Ins) to form mycothiol.</text>
</comment>
<dbReference type="RefSeq" id="WP_184978855.1">
    <property type="nucleotide sequence ID" value="NZ_BAAALO010000031.1"/>
</dbReference>
<feature type="binding site" evidence="4">
    <location>
        <begin position="273"/>
        <end position="278"/>
    </location>
    <ligand>
        <name>acetyl-CoA</name>
        <dbReference type="ChEBI" id="CHEBI:57288"/>
        <label>2</label>
    </ligand>
</feature>
<dbReference type="GO" id="GO:0035447">
    <property type="term" value="F:mycothiol synthase activity"/>
    <property type="evidence" value="ECO:0007669"/>
    <property type="project" value="UniProtKB-UniRule"/>
</dbReference>
<sequence length="297" mass="32395">MRVDVRERLSEPEAAAVTGLVEAATRADGVRPLNEEATLRLRHGGGPGARALLLYDGSALAGFAHFEPDEDGASGELVVRPDLRGRGLGRLLLQATLDEAGGPLSLWAHGDHPAAGRLASALGFTRARSLWRMRRPLAEPLPAVRLPAGVRLRAFRPGADDEAWLTLNARAFAHHPEQGGWSAEDLRRRQEEPWFDPAGFFLAVREDPPRPVGFHWTKIHIEEGHDPIGEVYVVGVDPAEQGGGLGKALTIAGLTYLRARGLAEVMLYVDEDNTAAVKVYTALGFTRWDTDVKYRRS</sequence>
<evidence type="ECO:0000256" key="1">
    <source>
        <dbReference type="ARBA" id="ARBA00022679"/>
    </source>
</evidence>
<evidence type="ECO:0000256" key="4">
    <source>
        <dbReference type="HAMAP-Rule" id="MF_01698"/>
    </source>
</evidence>
<dbReference type="EC" id="2.3.1.189" evidence="4"/>
<dbReference type="PIRSF" id="PIRSF021524">
    <property type="entry name" value="MSH_acetyltransferase"/>
    <property type="match status" value="1"/>
</dbReference>
<feature type="domain" description="N-acetyltransferase" evidence="5">
    <location>
        <begin position="7"/>
        <end position="142"/>
    </location>
</feature>
<dbReference type="GO" id="GO:0010125">
    <property type="term" value="P:mycothiol biosynthetic process"/>
    <property type="evidence" value="ECO:0007669"/>
    <property type="project" value="UniProtKB-UniRule"/>
</dbReference>
<dbReference type="InterPro" id="IPR017813">
    <property type="entry name" value="Mycothiol_AcTrfase"/>
</dbReference>
<dbReference type="HAMAP" id="MF_01698">
    <property type="entry name" value="MshD"/>
    <property type="match status" value="1"/>
</dbReference>
<dbReference type="InterPro" id="IPR000182">
    <property type="entry name" value="GNAT_dom"/>
</dbReference>
<evidence type="ECO:0000256" key="3">
    <source>
        <dbReference type="ARBA" id="ARBA00023315"/>
    </source>
</evidence>
<gene>
    <name evidence="4" type="primary">mshD</name>
    <name evidence="6" type="ORF">BJ992_001114</name>
</gene>
<comment type="similarity">
    <text evidence="4">Belongs to the acetyltransferase family. MshD subfamily.</text>
</comment>
<feature type="binding site" evidence="4">
    <location>
        <begin position="234"/>
        <end position="236"/>
    </location>
    <ligand>
        <name>acetyl-CoA</name>
        <dbReference type="ChEBI" id="CHEBI:57288"/>
        <label>2</label>
    </ligand>
</feature>
<dbReference type="AlphaFoldDB" id="A0A7X0IAW3"/>
<feature type="binding site" evidence="4">
    <location>
        <position position="35"/>
    </location>
    <ligand>
        <name>1D-myo-inositol 2-(L-cysteinylamino)-2-deoxy-alpha-D-glucopyranoside</name>
        <dbReference type="ChEBI" id="CHEBI:58887"/>
    </ligand>
</feature>
<dbReference type="InterPro" id="IPR050680">
    <property type="entry name" value="YpeA/RimI_acetyltransf"/>
</dbReference>
<keyword evidence="1 4" id="KW-0808">Transferase</keyword>
<keyword evidence="7" id="KW-1185">Reference proteome</keyword>
<dbReference type="EMBL" id="JACHIU010000001">
    <property type="protein sequence ID" value="MBB6471683.1"/>
    <property type="molecule type" value="Genomic_DNA"/>
</dbReference>
<feature type="binding site" evidence="4">
    <location>
        <position position="177"/>
    </location>
    <ligand>
        <name>1D-myo-inositol 2-(L-cysteinylamino)-2-deoxy-alpha-D-glucopyranoside</name>
        <dbReference type="ChEBI" id="CHEBI:58887"/>
    </ligand>
</feature>
<keyword evidence="3 4" id="KW-0012">Acyltransferase</keyword>
<dbReference type="PANTHER" id="PTHR43420:SF12">
    <property type="entry name" value="N-ACETYLTRANSFERASE DOMAIN-CONTAINING PROTEIN"/>
    <property type="match status" value="1"/>
</dbReference>
<accession>A0A7X0IAW3</accession>
<feature type="binding site" evidence="4">
    <location>
        <begin position="77"/>
        <end position="79"/>
    </location>
    <ligand>
        <name>acetyl-CoA</name>
        <dbReference type="ChEBI" id="CHEBI:57288"/>
        <label>1</label>
    </ligand>
</feature>
<feature type="binding site" evidence="4">
    <location>
        <position position="268"/>
    </location>
    <ligand>
        <name>1D-myo-inositol 2-(L-cysteinylamino)-2-deoxy-alpha-D-glucopyranoside</name>
        <dbReference type="ChEBI" id="CHEBI:58887"/>
    </ligand>
</feature>
<comment type="subunit">
    <text evidence="4">Monomer.</text>
</comment>
<organism evidence="6 7">
    <name type="scientific">Sphaerisporangium rubeum</name>
    <dbReference type="NCBI Taxonomy" id="321317"/>
    <lineage>
        <taxon>Bacteria</taxon>
        <taxon>Bacillati</taxon>
        <taxon>Actinomycetota</taxon>
        <taxon>Actinomycetes</taxon>
        <taxon>Streptosporangiales</taxon>
        <taxon>Streptosporangiaceae</taxon>
        <taxon>Sphaerisporangium</taxon>
    </lineage>
</organism>
<comment type="catalytic activity">
    <reaction evidence="4">
        <text>1D-myo-inositol 2-(L-cysteinylamino)-2-deoxy-alpha-D-glucopyranoside + acetyl-CoA = mycothiol + CoA + H(+)</text>
        <dbReference type="Rhea" id="RHEA:26172"/>
        <dbReference type="ChEBI" id="CHEBI:15378"/>
        <dbReference type="ChEBI" id="CHEBI:16768"/>
        <dbReference type="ChEBI" id="CHEBI:57287"/>
        <dbReference type="ChEBI" id="CHEBI:57288"/>
        <dbReference type="ChEBI" id="CHEBI:58887"/>
        <dbReference type="EC" id="2.3.1.189"/>
    </reaction>
</comment>
<feature type="domain" description="N-acetyltransferase" evidence="5">
    <location>
        <begin position="150"/>
        <end position="297"/>
    </location>
</feature>
<dbReference type="Proteomes" id="UP000555564">
    <property type="component" value="Unassembled WGS sequence"/>
</dbReference>
<feature type="binding site" evidence="4">
    <location>
        <position position="218"/>
    </location>
    <ligand>
        <name>1D-myo-inositol 2-(L-cysteinylamino)-2-deoxy-alpha-D-glucopyranoside</name>
        <dbReference type="ChEBI" id="CHEBI:58887"/>
    </ligand>
</feature>
<reference evidence="6 7" key="1">
    <citation type="submission" date="2020-08" db="EMBL/GenBank/DDBJ databases">
        <title>Sequencing the genomes of 1000 actinobacteria strains.</title>
        <authorList>
            <person name="Klenk H.-P."/>
        </authorList>
    </citation>
    <scope>NUCLEOTIDE SEQUENCE [LARGE SCALE GENOMIC DNA]</scope>
    <source>
        <strain evidence="6 7">DSM 44936</strain>
    </source>
</reference>
<protein>
    <recommendedName>
        <fullName evidence="4">Mycothiol acetyltransferase</fullName>
        <shortName evidence="4">MSH acetyltransferase</shortName>
        <ecNumber evidence="4">2.3.1.189</ecNumber>
    </recommendedName>
    <alternativeName>
        <fullName evidence="4">Mycothiol synthase</fullName>
    </alternativeName>
</protein>
<evidence type="ECO:0000313" key="7">
    <source>
        <dbReference type="Proteomes" id="UP000555564"/>
    </source>
</evidence>
<dbReference type="PROSITE" id="PS51186">
    <property type="entry name" value="GNAT"/>
    <property type="match status" value="2"/>
</dbReference>
<feature type="binding site" evidence="4">
    <location>
        <begin position="241"/>
        <end position="247"/>
    </location>
    <ligand>
        <name>acetyl-CoA</name>
        <dbReference type="ChEBI" id="CHEBI:57288"/>
        <label>2</label>
    </ligand>
</feature>
<evidence type="ECO:0000259" key="5">
    <source>
        <dbReference type="PROSITE" id="PS51186"/>
    </source>
</evidence>
<name>A0A7X0IAW3_9ACTN</name>